<evidence type="ECO:0000256" key="10">
    <source>
        <dbReference type="ARBA" id="ARBA00049339"/>
    </source>
</evidence>
<dbReference type="SUPFAM" id="SSF55190">
    <property type="entry name" value="Arginyl-tRNA synthetase (ArgRS), N-terminal 'additional' domain"/>
    <property type="match status" value="1"/>
</dbReference>
<keyword evidence="7 11" id="KW-0067">ATP-binding</keyword>
<dbReference type="FunFam" id="1.10.730.10:FF:000006">
    <property type="entry name" value="Arginyl-tRNA synthetase 2, mitochondrial"/>
    <property type="match status" value="1"/>
</dbReference>
<keyword evidence="9 11" id="KW-0030">Aminoacyl-tRNA synthetase</keyword>
<dbReference type="Gene3D" id="3.30.1360.70">
    <property type="entry name" value="Arginyl tRNA synthetase N-terminal domain"/>
    <property type="match status" value="1"/>
</dbReference>
<dbReference type="InterPro" id="IPR005148">
    <property type="entry name" value="Arg-tRNA-synth_N"/>
</dbReference>
<reference evidence="15" key="1">
    <citation type="submission" date="2009-02" db="EMBL/GenBank/DDBJ databases">
        <authorList>
            <person name="Fulton L."/>
            <person name="Clifton S."/>
            <person name="Fulton B."/>
            <person name="Xu J."/>
            <person name="Minx P."/>
            <person name="Pepin K.H."/>
            <person name="Johnson M."/>
            <person name="Bhonagiri V."/>
            <person name="Nash W.E."/>
            <person name="Mardis E.R."/>
            <person name="Wilson R.K."/>
        </authorList>
    </citation>
    <scope>NUCLEOTIDE SEQUENCE [LARGE SCALE GENOMIC DNA]</scope>
    <source>
        <strain evidence="15">DSM 15053</strain>
    </source>
</reference>
<dbReference type="InterPro" id="IPR014729">
    <property type="entry name" value="Rossmann-like_a/b/a_fold"/>
</dbReference>
<dbReference type="HAMAP" id="MF_00123">
    <property type="entry name" value="Arg_tRNA_synth"/>
    <property type="match status" value="1"/>
</dbReference>
<evidence type="ECO:0000256" key="7">
    <source>
        <dbReference type="ARBA" id="ARBA00022840"/>
    </source>
</evidence>
<comment type="subunit">
    <text evidence="3 11">Monomer.</text>
</comment>
<comment type="subcellular location">
    <subcellularLocation>
        <location evidence="1 11">Cytoplasm</location>
    </subcellularLocation>
</comment>
<organism evidence="15 16">
    <name type="scientific">[Clostridium] hylemonae DSM 15053</name>
    <dbReference type="NCBI Taxonomy" id="553973"/>
    <lineage>
        <taxon>Bacteria</taxon>
        <taxon>Bacillati</taxon>
        <taxon>Bacillota</taxon>
        <taxon>Clostridia</taxon>
        <taxon>Lachnospirales</taxon>
        <taxon>Lachnospiraceae</taxon>
    </lineage>
</organism>
<dbReference type="GO" id="GO:0006420">
    <property type="term" value="P:arginyl-tRNA aminoacylation"/>
    <property type="evidence" value="ECO:0007669"/>
    <property type="project" value="UniProtKB-UniRule"/>
</dbReference>
<dbReference type="Pfam" id="PF03485">
    <property type="entry name" value="Arg_tRNA_synt_N"/>
    <property type="match status" value="1"/>
</dbReference>
<evidence type="ECO:0000313" key="15">
    <source>
        <dbReference type="EMBL" id="EEG74804.1"/>
    </source>
</evidence>
<name>C0BY76_9FIRM</name>
<dbReference type="Gene3D" id="3.40.50.620">
    <property type="entry name" value="HUPs"/>
    <property type="match status" value="1"/>
</dbReference>
<evidence type="ECO:0000256" key="12">
    <source>
        <dbReference type="RuleBase" id="RU363038"/>
    </source>
</evidence>
<keyword evidence="16" id="KW-1185">Reference proteome</keyword>
<dbReference type="HOGENOM" id="CLU_006406_5_1_9"/>
<reference evidence="15" key="2">
    <citation type="submission" date="2013-06" db="EMBL/GenBank/DDBJ databases">
        <title>Draft genome sequence of Clostridium hylemonae (DSM 15053).</title>
        <authorList>
            <person name="Sudarsanam P."/>
            <person name="Ley R."/>
            <person name="Guruge J."/>
            <person name="Turnbaugh P.J."/>
            <person name="Mahowald M."/>
            <person name="Liep D."/>
            <person name="Gordon J."/>
        </authorList>
    </citation>
    <scope>NUCLEOTIDE SEQUENCE</scope>
    <source>
        <strain evidence="15">DSM 15053</strain>
    </source>
</reference>
<evidence type="ECO:0000256" key="11">
    <source>
        <dbReference type="HAMAP-Rule" id="MF_00123"/>
    </source>
</evidence>
<dbReference type="InterPro" id="IPR035684">
    <property type="entry name" value="ArgRS_core"/>
</dbReference>
<dbReference type="PRINTS" id="PR01038">
    <property type="entry name" value="TRNASYNTHARG"/>
</dbReference>
<dbReference type="SMART" id="SM01016">
    <property type="entry name" value="Arg_tRNA_synt_N"/>
    <property type="match status" value="1"/>
</dbReference>
<evidence type="ECO:0000256" key="3">
    <source>
        <dbReference type="ARBA" id="ARBA00011245"/>
    </source>
</evidence>
<evidence type="ECO:0000256" key="9">
    <source>
        <dbReference type="ARBA" id="ARBA00023146"/>
    </source>
</evidence>
<comment type="similarity">
    <text evidence="2 11 12">Belongs to the class-I aminoacyl-tRNA synthetase family.</text>
</comment>
<dbReference type="NCBIfam" id="TIGR00456">
    <property type="entry name" value="argS"/>
    <property type="match status" value="1"/>
</dbReference>
<dbReference type="GO" id="GO:0005524">
    <property type="term" value="F:ATP binding"/>
    <property type="evidence" value="ECO:0007669"/>
    <property type="project" value="UniProtKB-UniRule"/>
</dbReference>
<evidence type="ECO:0000256" key="2">
    <source>
        <dbReference type="ARBA" id="ARBA00005594"/>
    </source>
</evidence>
<accession>C0BY76</accession>
<feature type="short sequence motif" description="'HIGH' region" evidence="11">
    <location>
        <begin position="129"/>
        <end position="139"/>
    </location>
</feature>
<evidence type="ECO:0000313" key="16">
    <source>
        <dbReference type="Proteomes" id="UP000004893"/>
    </source>
</evidence>
<sequence>MQGGAKMEKIIDLIEKEMEEAFEKAGYDRAYAKVTLSNRPDLCEYQCNGAMAGAKTYRKAPAVIASEVTANLAKSACIKEAEAVNPGFINIRLKESFVADYLNGMNEDHALGLSRAEEPKMIIVDYGGPNVAKPLHVGHLRSAIIGESLKRIARAMGHEVLGDIHLGDWGYQMGLIITELKSRRPELPYFDDSFDGEYPEDAPFTISELEEIYPTASGRAKEDEAYREQALNATYLLQNGHRGYTAIWNHIMNVSVADLKKNYENLDVCFDLWKGEADAQKYIPDMLRRLKEEGYAHMDDGALVIDVQEETDTKEVPPCMIQKSDGASLYGTTDLATLVQREEDYHPDEIIYVVDKRQELHFVQIFRAAKKAGIVPEETKLRFLGFGTMNGKDGKPFKTREGGVMRLENLIAEIEEEMYKKISDNRTVSEENAARTAKTVGMSAIKYGDLSNQASKDYVFDVDRFTSFEGNTGPYILYTIVRIKSILNKYEENGGTLSGIKMQGVCSESEKALMLEAARYSEVIQTAFEELAPHKICAYIYDLANVFNRFYHETKILAQEDENRKSSCIALLVLTKRVLEACIDLLGFEAPERM</sequence>
<comment type="catalytic activity">
    <reaction evidence="10 11">
        <text>tRNA(Arg) + L-arginine + ATP = L-arginyl-tRNA(Arg) + AMP + diphosphate</text>
        <dbReference type="Rhea" id="RHEA:20301"/>
        <dbReference type="Rhea" id="RHEA-COMP:9658"/>
        <dbReference type="Rhea" id="RHEA-COMP:9673"/>
        <dbReference type="ChEBI" id="CHEBI:30616"/>
        <dbReference type="ChEBI" id="CHEBI:32682"/>
        <dbReference type="ChEBI" id="CHEBI:33019"/>
        <dbReference type="ChEBI" id="CHEBI:78442"/>
        <dbReference type="ChEBI" id="CHEBI:78513"/>
        <dbReference type="ChEBI" id="CHEBI:456215"/>
        <dbReference type="EC" id="6.1.1.19"/>
    </reaction>
</comment>
<keyword evidence="6 11" id="KW-0547">Nucleotide-binding</keyword>
<dbReference type="GO" id="GO:0005737">
    <property type="term" value="C:cytoplasm"/>
    <property type="evidence" value="ECO:0007669"/>
    <property type="project" value="UniProtKB-SubCell"/>
</dbReference>
<dbReference type="SUPFAM" id="SSF47323">
    <property type="entry name" value="Anticodon-binding domain of a subclass of class I aminoacyl-tRNA synthetases"/>
    <property type="match status" value="1"/>
</dbReference>
<dbReference type="Pfam" id="PF05746">
    <property type="entry name" value="DALR_1"/>
    <property type="match status" value="1"/>
</dbReference>
<keyword evidence="5 11" id="KW-0436">Ligase</keyword>
<dbReference type="InterPro" id="IPR009080">
    <property type="entry name" value="tRNAsynth_Ia_anticodon-bd"/>
</dbReference>
<comment type="caution">
    <text evidence="15">The sequence shown here is derived from an EMBL/GenBank/DDBJ whole genome shotgun (WGS) entry which is preliminary data.</text>
</comment>
<dbReference type="Gene3D" id="1.10.730.10">
    <property type="entry name" value="Isoleucyl-tRNA Synthetase, Domain 1"/>
    <property type="match status" value="1"/>
</dbReference>
<evidence type="ECO:0000256" key="1">
    <source>
        <dbReference type="ARBA" id="ARBA00004496"/>
    </source>
</evidence>
<protein>
    <recommendedName>
        <fullName evidence="11">Arginine--tRNA ligase</fullName>
        <ecNumber evidence="11">6.1.1.19</ecNumber>
    </recommendedName>
    <alternativeName>
        <fullName evidence="11">Arginyl-tRNA synthetase</fullName>
        <shortName evidence="11">ArgRS</shortName>
    </alternativeName>
</protein>
<dbReference type="InterPro" id="IPR008909">
    <property type="entry name" value="DALR_anticod-bd"/>
</dbReference>
<dbReference type="SMART" id="SM00836">
    <property type="entry name" value="DALR_1"/>
    <property type="match status" value="1"/>
</dbReference>
<evidence type="ECO:0000256" key="8">
    <source>
        <dbReference type="ARBA" id="ARBA00022917"/>
    </source>
</evidence>
<dbReference type="eggNOG" id="COG0018">
    <property type="taxonomic scope" value="Bacteria"/>
</dbReference>
<proteinExistence type="inferred from homology"/>
<dbReference type="SUPFAM" id="SSF52374">
    <property type="entry name" value="Nucleotidylyl transferase"/>
    <property type="match status" value="1"/>
</dbReference>
<dbReference type="PROSITE" id="PS00178">
    <property type="entry name" value="AA_TRNA_LIGASE_I"/>
    <property type="match status" value="1"/>
</dbReference>
<dbReference type="FunFam" id="3.40.50.620:FF:000116">
    <property type="entry name" value="Arginine--tRNA ligase"/>
    <property type="match status" value="1"/>
</dbReference>
<dbReference type="AlphaFoldDB" id="C0BY76"/>
<gene>
    <name evidence="11 15" type="primary">argS</name>
    <name evidence="15" type="ORF">CLOHYLEM_04764</name>
</gene>
<dbReference type="InterPro" id="IPR036695">
    <property type="entry name" value="Arg-tRNA-synth_N_sf"/>
</dbReference>
<dbReference type="STRING" id="553973.CLOHYLEM_04764"/>
<dbReference type="EMBL" id="ABYI02000018">
    <property type="protein sequence ID" value="EEG74804.1"/>
    <property type="molecule type" value="Genomic_DNA"/>
</dbReference>
<evidence type="ECO:0000256" key="5">
    <source>
        <dbReference type="ARBA" id="ARBA00022598"/>
    </source>
</evidence>
<feature type="domain" description="DALR anticodon binding" evidence="13">
    <location>
        <begin position="476"/>
        <end position="594"/>
    </location>
</feature>
<feature type="domain" description="Arginyl tRNA synthetase N-terminal" evidence="14">
    <location>
        <begin position="8"/>
        <end position="93"/>
    </location>
</feature>
<dbReference type="GO" id="GO:0004814">
    <property type="term" value="F:arginine-tRNA ligase activity"/>
    <property type="evidence" value="ECO:0007669"/>
    <property type="project" value="UniProtKB-UniRule"/>
</dbReference>
<evidence type="ECO:0000256" key="4">
    <source>
        <dbReference type="ARBA" id="ARBA00022490"/>
    </source>
</evidence>
<dbReference type="EC" id="6.1.1.19" evidence="11"/>
<dbReference type="PANTHER" id="PTHR11956:SF11">
    <property type="entry name" value="ARGININE--TRNA LIGASE, MITOCHONDRIAL-RELATED"/>
    <property type="match status" value="1"/>
</dbReference>
<dbReference type="Pfam" id="PF00750">
    <property type="entry name" value="tRNA-synt_1d"/>
    <property type="match status" value="1"/>
</dbReference>
<keyword evidence="8 11" id="KW-0648">Protein biosynthesis</keyword>
<dbReference type="PANTHER" id="PTHR11956">
    <property type="entry name" value="ARGINYL-TRNA SYNTHETASE"/>
    <property type="match status" value="1"/>
</dbReference>
<evidence type="ECO:0000256" key="6">
    <source>
        <dbReference type="ARBA" id="ARBA00022741"/>
    </source>
</evidence>
<dbReference type="CDD" id="cd00671">
    <property type="entry name" value="ArgRS_core"/>
    <property type="match status" value="1"/>
</dbReference>
<dbReference type="InterPro" id="IPR001278">
    <property type="entry name" value="Arg-tRNA-ligase"/>
</dbReference>
<evidence type="ECO:0000259" key="14">
    <source>
        <dbReference type="SMART" id="SM01016"/>
    </source>
</evidence>
<dbReference type="Proteomes" id="UP000004893">
    <property type="component" value="Unassembled WGS sequence"/>
</dbReference>
<evidence type="ECO:0000259" key="13">
    <source>
        <dbReference type="SMART" id="SM00836"/>
    </source>
</evidence>
<dbReference type="InterPro" id="IPR001412">
    <property type="entry name" value="aa-tRNA-synth_I_CS"/>
</dbReference>
<keyword evidence="4 11" id="KW-0963">Cytoplasm</keyword>